<dbReference type="EMBL" id="MH153813">
    <property type="protein sequence ID" value="AWN04680.1"/>
    <property type="molecule type" value="Genomic_DNA"/>
</dbReference>
<keyword evidence="2" id="KW-1185">Reference proteome</keyword>
<name>A0A2U8UM61_9CAUD</name>
<evidence type="ECO:0000313" key="2">
    <source>
        <dbReference type="Proteomes" id="UP000246514"/>
    </source>
</evidence>
<dbReference type="RefSeq" id="YP_009801800.1">
    <property type="nucleotide sequence ID" value="NC_047975.1"/>
</dbReference>
<gene>
    <name evidence="1" type="primary">61</name>
    <name evidence="1" type="ORF">PBI_SQUASH_61</name>
</gene>
<proteinExistence type="predicted"/>
<dbReference type="SUPFAM" id="SSF101386">
    <property type="entry name" value="all-alpha NTP pyrophosphatases"/>
    <property type="match status" value="1"/>
</dbReference>
<organism evidence="1 2">
    <name type="scientific">Microbacterium phage Squash</name>
    <dbReference type="NCBI Taxonomy" id="2182357"/>
    <lineage>
        <taxon>Viruses</taxon>
        <taxon>Duplodnaviria</taxon>
        <taxon>Heunggongvirae</taxon>
        <taxon>Uroviricota</taxon>
        <taxon>Caudoviricetes</taxon>
        <taxon>Squashvirus</taxon>
        <taxon>Squashvirus squash</taxon>
    </lineage>
</organism>
<protein>
    <submittedName>
        <fullName evidence="1">Nucleotide pyrophosphohydrolase</fullName>
    </submittedName>
</protein>
<evidence type="ECO:0000313" key="1">
    <source>
        <dbReference type="EMBL" id="AWN04680.1"/>
    </source>
</evidence>
<dbReference type="KEGG" id="vg:54992327"/>
<dbReference type="GeneID" id="54992327"/>
<dbReference type="GO" id="GO:0016787">
    <property type="term" value="F:hydrolase activity"/>
    <property type="evidence" value="ECO:0007669"/>
    <property type="project" value="UniProtKB-KW"/>
</dbReference>
<dbReference type="Proteomes" id="UP000246514">
    <property type="component" value="Segment"/>
</dbReference>
<sequence>METTTYRTPNEKSALRDALAIAEESVFQVNQANGWFEDDRTVGDDIALLHSEASEMLEAYRDGGLGDQTVVHSTQVDTFPKPEGFGAEAADVLIRLLDTCRRRGVDLAYEFERKLRYNGTRGHKHGNKIL</sequence>
<accession>A0A2U8UM61</accession>
<dbReference type="Gene3D" id="1.10.287.1080">
    <property type="entry name" value="MazG-like"/>
    <property type="match status" value="1"/>
</dbReference>
<reference evidence="1 2" key="1">
    <citation type="submission" date="2018-04" db="EMBL/GenBank/DDBJ databases">
        <authorList>
            <person name="Fournier C.T."/>
            <person name="Kim C.J."/>
            <person name="Romero I.G."/>
            <person name="Sanchez M."/>
            <person name="Do N."/>
            <person name="Wu S."/>
            <person name="Mosier S.A."/>
            <person name="Wang J."/>
            <person name="Lund A."/>
            <person name="Moberg-Parker J."/>
            <person name="Stanton A.-C.J."/>
            <person name="Garlena R.A."/>
            <person name="Russell D.A."/>
            <person name="Pope W.H."/>
            <person name="Jacobs-Sera D."/>
            <person name="Hatfull G.F."/>
        </authorList>
    </citation>
    <scope>NUCLEOTIDE SEQUENCE [LARGE SCALE GENOMIC DNA]</scope>
</reference>
<keyword evidence="1" id="KW-0378">Hydrolase</keyword>